<evidence type="ECO:0000256" key="1">
    <source>
        <dbReference type="SAM" id="Phobius"/>
    </source>
</evidence>
<dbReference type="Proteomes" id="UP001155241">
    <property type="component" value="Unassembled WGS sequence"/>
</dbReference>
<protein>
    <submittedName>
        <fullName evidence="3">DUF3592 domain-containing protein</fullName>
    </submittedName>
</protein>
<proteinExistence type="predicted"/>
<name>A0A9X2FF32_9BACT</name>
<organism evidence="3 4">
    <name type="scientific">Aeoliella straminimaris</name>
    <dbReference type="NCBI Taxonomy" id="2954799"/>
    <lineage>
        <taxon>Bacteria</taxon>
        <taxon>Pseudomonadati</taxon>
        <taxon>Planctomycetota</taxon>
        <taxon>Planctomycetia</taxon>
        <taxon>Pirellulales</taxon>
        <taxon>Lacipirellulaceae</taxon>
        <taxon>Aeoliella</taxon>
    </lineage>
</organism>
<dbReference type="EMBL" id="JAMXLR010000051">
    <property type="protein sequence ID" value="MCO6045109.1"/>
    <property type="molecule type" value="Genomic_DNA"/>
</dbReference>
<accession>A0A9X2FF32</accession>
<keyword evidence="1" id="KW-0472">Membrane</keyword>
<reference evidence="3" key="1">
    <citation type="submission" date="2022-06" db="EMBL/GenBank/DDBJ databases">
        <title>Aeoliella straminimaris, a novel planctomycete from sediments.</title>
        <authorList>
            <person name="Vitorino I.R."/>
            <person name="Lage O.M."/>
        </authorList>
    </citation>
    <scope>NUCLEOTIDE SEQUENCE</scope>
    <source>
        <strain evidence="3">ICT_H6.2</strain>
    </source>
</reference>
<gene>
    <name evidence="3" type="ORF">NG895_14455</name>
</gene>
<dbReference type="Pfam" id="PF12158">
    <property type="entry name" value="DUF3592"/>
    <property type="match status" value="1"/>
</dbReference>
<feature type="domain" description="DUF3592" evidence="2">
    <location>
        <begin position="54"/>
        <end position="114"/>
    </location>
</feature>
<evidence type="ECO:0000313" key="4">
    <source>
        <dbReference type="Proteomes" id="UP001155241"/>
    </source>
</evidence>
<keyword evidence="4" id="KW-1185">Reference proteome</keyword>
<dbReference type="RefSeq" id="WP_252853220.1">
    <property type="nucleotide sequence ID" value="NZ_JAMXLR010000051.1"/>
</dbReference>
<dbReference type="AlphaFoldDB" id="A0A9X2FF32"/>
<dbReference type="InterPro" id="IPR021994">
    <property type="entry name" value="DUF3592"/>
</dbReference>
<keyword evidence="1" id="KW-0812">Transmembrane</keyword>
<feature type="transmembrane region" description="Helical" evidence="1">
    <location>
        <begin position="121"/>
        <end position="144"/>
    </location>
</feature>
<keyword evidence="1" id="KW-1133">Transmembrane helix</keyword>
<sequence length="157" mass="17377">MKPPKMMMLLQLILIGAFGSLLLGQFVYGLCLNAIAADWIEVPGEIVGVTEAPRYATVKYVYEFKGTKYRGDTLAYAKRGSVNEREHILNTYKKGMDVSVHVCPASPRRAVLEVRESSISFFQQTLTSIATLWGFFLVVLIGYLRSPPAGGKAEEPT</sequence>
<evidence type="ECO:0000313" key="3">
    <source>
        <dbReference type="EMBL" id="MCO6045109.1"/>
    </source>
</evidence>
<evidence type="ECO:0000259" key="2">
    <source>
        <dbReference type="Pfam" id="PF12158"/>
    </source>
</evidence>
<comment type="caution">
    <text evidence="3">The sequence shown here is derived from an EMBL/GenBank/DDBJ whole genome shotgun (WGS) entry which is preliminary data.</text>
</comment>